<organism evidence="1 2">
    <name type="scientific">Acinetobacter proteolyticus</name>
    <dbReference type="NCBI Taxonomy" id="1776741"/>
    <lineage>
        <taxon>Bacteria</taxon>
        <taxon>Pseudomonadati</taxon>
        <taxon>Pseudomonadota</taxon>
        <taxon>Gammaproteobacteria</taxon>
        <taxon>Moraxellales</taxon>
        <taxon>Moraxellaceae</taxon>
        <taxon>Acinetobacter</taxon>
    </lineage>
</organism>
<proteinExistence type="predicted"/>
<protein>
    <submittedName>
        <fullName evidence="1">Uncharacterized protein</fullName>
    </submittedName>
</protein>
<gene>
    <name evidence="1" type="ORF">ACI8B_390001</name>
</gene>
<dbReference type="AlphaFoldDB" id="A0A653K922"/>
<evidence type="ECO:0000313" key="2">
    <source>
        <dbReference type="Proteomes" id="UP000430404"/>
    </source>
</evidence>
<dbReference type="RefSeq" id="WP_159725778.1">
    <property type="nucleotide sequence ID" value="NZ_JBCNKA010000005.1"/>
</dbReference>
<sequence>MLKEVIVVDYQGSEKLAQANYSDTITDSILHAKRNQSLNIEYILVKGEVIYPTLDWVFNSKDGSSYYIK</sequence>
<accession>A0A653K922</accession>
<name>A0A653K922_9GAMM</name>
<reference evidence="1 2" key="1">
    <citation type="submission" date="2019-10" db="EMBL/GenBank/DDBJ databases">
        <authorList>
            <person name="Karimi E."/>
        </authorList>
    </citation>
    <scope>NUCLEOTIDE SEQUENCE [LARGE SCALE GENOMIC DNA]</scope>
    <source>
        <strain evidence="1">Acinetobacter sp. 8BE</strain>
    </source>
</reference>
<evidence type="ECO:0000313" key="1">
    <source>
        <dbReference type="EMBL" id="VXA57368.1"/>
    </source>
</evidence>
<dbReference type="EMBL" id="CABWKZ010000033">
    <property type="protein sequence ID" value="VXA57368.1"/>
    <property type="molecule type" value="Genomic_DNA"/>
</dbReference>
<dbReference type="Proteomes" id="UP000430404">
    <property type="component" value="Unassembled WGS sequence"/>
</dbReference>